<dbReference type="Gene3D" id="1.20.1050.10">
    <property type="match status" value="1"/>
</dbReference>
<name>A0A2G2XPC8_CAPBA</name>
<dbReference type="EMBL" id="MLFT02000001">
    <property type="protein sequence ID" value="PHT59338.1"/>
    <property type="molecule type" value="Genomic_DNA"/>
</dbReference>
<dbReference type="GO" id="GO:0016740">
    <property type="term" value="F:transferase activity"/>
    <property type="evidence" value="ECO:0007669"/>
    <property type="project" value="UniProtKB-KW"/>
</dbReference>
<protein>
    <submittedName>
        <fullName evidence="3">Glutathione S-transferase U17</fullName>
    </submittedName>
</protein>
<feature type="domain" description="GST N-terminal" evidence="2">
    <location>
        <begin position="1"/>
        <end position="95"/>
    </location>
</feature>
<proteinExistence type="predicted"/>
<dbReference type="PANTHER" id="PTHR47592:SF27">
    <property type="entry name" value="OS08G0421700 PROTEIN"/>
    <property type="match status" value="1"/>
</dbReference>
<dbReference type="AlphaFoldDB" id="A0A2G2XPC8"/>
<dbReference type="Proteomes" id="UP000224567">
    <property type="component" value="Unassembled WGS sequence"/>
</dbReference>
<dbReference type="Pfam" id="PF02798">
    <property type="entry name" value="GST_N"/>
    <property type="match status" value="1"/>
</dbReference>
<dbReference type="Pfam" id="PF14223">
    <property type="entry name" value="Retrotran_gag_2"/>
    <property type="match status" value="1"/>
</dbReference>
<sequence length="280" mass="32160">MGTEIEKLKLKTSEDKLKSIAMNQLTQQCAELCRLEDNKISELEGDVGTLHKTHNVYQSTSAVHKKIPILIHGNKPICESLVIVQYIDETWSDGPSILPSKPYDRAIAIFWDALLTMRNYILSGLQDNLYNVYRGTKTSKKLCGALERKFKIEDTGIKKFFVARFLDFKMIDSKSVVSQVQELQVIIHNLIAEGLIMNDAFQVATIIEKLPPMWKDFKKYLTHKRKEMTTEDLIVQLRIEEDNKVAKRRSKGNSTINGAHIVEDDQNNSKKRKKVEHENN</sequence>
<evidence type="ECO:0000256" key="1">
    <source>
        <dbReference type="SAM" id="MobiDB-lite"/>
    </source>
</evidence>
<evidence type="ECO:0000313" key="4">
    <source>
        <dbReference type="Proteomes" id="UP000224567"/>
    </source>
</evidence>
<reference evidence="4" key="2">
    <citation type="journal article" date="2017" name="J. Anim. Genet.">
        <title>Multiple reference genome sequences of hot pepper reveal the massive evolution of plant disease resistance genes by retroduplication.</title>
        <authorList>
            <person name="Kim S."/>
            <person name="Park J."/>
            <person name="Yeom S.-I."/>
            <person name="Kim Y.-M."/>
            <person name="Seo E."/>
            <person name="Kim K.-T."/>
            <person name="Kim M.-S."/>
            <person name="Lee J.M."/>
            <person name="Cheong K."/>
            <person name="Shin H.-S."/>
            <person name="Kim S.-B."/>
            <person name="Han K."/>
            <person name="Lee J."/>
            <person name="Park M."/>
            <person name="Lee H.-A."/>
            <person name="Lee H.-Y."/>
            <person name="Lee Y."/>
            <person name="Oh S."/>
            <person name="Lee J.H."/>
            <person name="Choi E."/>
            <person name="Choi E."/>
            <person name="Lee S.E."/>
            <person name="Jeon J."/>
            <person name="Kim H."/>
            <person name="Choi G."/>
            <person name="Song H."/>
            <person name="Lee J."/>
            <person name="Lee S.-C."/>
            <person name="Kwon J.-K."/>
            <person name="Lee H.-Y."/>
            <person name="Koo N."/>
            <person name="Hong Y."/>
            <person name="Kim R.W."/>
            <person name="Kang W.-H."/>
            <person name="Huh J.H."/>
            <person name="Kang B.-C."/>
            <person name="Yang T.-J."/>
            <person name="Lee Y.-H."/>
            <person name="Bennetzen J.L."/>
            <person name="Choi D."/>
        </authorList>
    </citation>
    <scope>NUCLEOTIDE SEQUENCE [LARGE SCALE GENOMIC DNA]</scope>
    <source>
        <strain evidence="4">cv. PBC81</strain>
    </source>
</reference>
<evidence type="ECO:0000259" key="2">
    <source>
        <dbReference type="PROSITE" id="PS50404"/>
    </source>
</evidence>
<organism evidence="3 4">
    <name type="scientific">Capsicum baccatum</name>
    <name type="common">Peruvian pepper</name>
    <dbReference type="NCBI Taxonomy" id="33114"/>
    <lineage>
        <taxon>Eukaryota</taxon>
        <taxon>Viridiplantae</taxon>
        <taxon>Streptophyta</taxon>
        <taxon>Embryophyta</taxon>
        <taxon>Tracheophyta</taxon>
        <taxon>Spermatophyta</taxon>
        <taxon>Magnoliopsida</taxon>
        <taxon>eudicotyledons</taxon>
        <taxon>Gunneridae</taxon>
        <taxon>Pentapetalae</taxon>
        <taxon>asterids</taxon>
        <taxon>lamiids</taxon>
        <taxon>Solanales</taxon>
        <taxon>Solanaceae</taxon>
        <taxon>Solanoideae</taxon>
        <taxon>Capsiceae</taxon>
        <taxon>Capsicum</taxon>
    </lineage>
</organism>
<comment type="caution">
    <text evidence="3">The sequence shown here is derived from an EMBL/GenBank/DDBJ whole genome shotgun (WGS) entry which is preliminary data.</text>
</comment>
<dbReference type="InterPro" id="IPR004045">
    <property type="entry name" value="Glutathione_S-Trfase_N"/>
</dbReference>
<evidence type="ECO:0000313" key="3">
    <source>
        <dbReference type="EMBL" id="PHT59338.1"/>
    </source>
</evidence>
<keyword evidence="4" id="KW-1185">Reference proteome</keyword>
<dbReference type="PANTHER" id="PTHR47592">
    <property type="entry name" value="PBF68 PROTEIN"/>
    <property type="match status" value="1"/>
</dbReference>
<dbReference type="PROSITE" id="PS50404">
    <property type="entry name" value="GST_NTER"/>
    <property type="match status" value="1"/>
</dbReference>
<dbReference type="InterPro" id="IPR036249">
    <property type="entry name" value="Thioredoxin-like_sf"/>
</dbReference>
<dbReference type="OrthoDB" id="999832at2759"/>
<accession>A0A2G2XPC8</accession>
<dbReference type="SUPFAM" id="SSF52833">
    <property type="entry name" value="Thioredoxin-like"/>
    <property type="match status" value="1"/>
</dbReference>
<feature type="region of interest" description="Disordered" evidence="1">
    <location>
        <begin position="246"/>
        <end position="280"/>
    </location>
</feature>
<reference evidence="3 4" key="1">
    <citation type="journal article" date="2017" name="Genome Biol.">
        <title>New reference genome sequences of hot pepper reveal the massive evolution of plant disease-resistance genes by retroduplication.</title>
        <authorList>
            <person name="Kim S."/>
            <person name="Park J."/>
            <person name="Yeom S.I."/>
            <person name="Kim Y.M."/>
            <person name="Seo E."/>
            <person name="Kim K.T."/>
            <person name="Kim M.S."/>
            <person name="Lee J.M."/>
            <person name="Cheong K."/>
            <person name="Shin H.S."/>
            <person name="Kim S.B."/>
            <person name="Han K."/>
            <person name="Lee J."/>
            <person name="Park M."/>
            <person name="Lee H.A."/>
            <person name="Lee H.Y."/>
            <person name="Lee Y."/>
            <person name="Oh S."/>
            <person name="Lee J.H."/>
            <person name="Choi E."/>
            <person name="Choi E."/>
            <person name="Lee S.E."/>
            <person name="Jeon J."/>
            <person name="Kim H."/>
            <person name="Choi G."/>
            <person name="Song H."/>
            <person name="Lee J."/>
            <person name="Lee S.C."/>
            <person name="Kwon J.K."/>
            <person name="Lee H.Y."/>
            <person name="Koo N."/>
            <person name="Hong Y."/>
            <person name="Kim R.W."/>
            <person name="Kang W.H."/>
            <person name="Huh J.H."/>
            <person name="Kang B.C."/>
            <person name="Yang T.J."/>
            <person name="Lee Y.H."/>
            <person name="Bennetzen J.L."/>
            <person name="Choi D."/>
        </authorList>
    </citation>
    <scope>NUCLEOTIDE SEQUENCE [LARGE SCALE GENOMIC DNA]</scope>
    <source>
        <strain evidence="4">cv. PBC81</strain>
    </source>
</reference>
<gene>
    <name evidence="3" type="ORF">CQW23_01701</name>
</gene>
<dbReference type="Gene3D" id="3.40.30.10">
    <property type="entry name" value="Glutaredoxin"/>
    <property type="match status" value="1"/>
</dbReference>
<dbReference type="STRING" id="33114.A0A2G2XPC8"/>